<reference evidence="3 6" key="1">
    <citation type="submission" date="2009-10" db="EMBL/GenBank/DDBJ databases">
        <title>Complete sequence of Fibrobacter succinogenes subsp. succinogenes S85.</title>
        <authorList>
            <consortium name="US DOE Joint Genome Institute"/>
            <person name="Lucas S."/>
            <person name="Copeland A."/>
            <person name="Lapidus A."/>
            <person name="Glavina del Rio T."/>
            <person name="Tice H."/>
            <person name="Bruce D."/>
            <person name="Goodwin L."/>
            <person name="Pitluck S."/>
            <person name="Chertkov O."/>
            <person name="Detter J.C."/>
            <person name="Han C."/>
            <person name="Tapia R."/>
            <person name="Larimer F."/>
            <person name="Land M."/>
            <person name="Hauser L."/>
            <person name="Kyrpides N."/>
            <person name="Mikhailova N."/>
            <person name="Weimer P.J."/>
            <person name="Stevenson D.M."/>
            <person name="Boyum J."/>
            <person name="Brumm P.I."/>
            <person name="Mead D."/>
        </authorList>
    </citation>
    <scope>NUCLEOTIDE SEQUENCE [LARGE SCALE GENOMIC DNA]</scope>
    <source>
        <strain evidence="6">ATCC 19169 / S85</strain>
        <strain evidence="3">S85</strain>
    </source>
</reference>
<keyword evidence="2" id="KW-0732">Signal</keyword>
<dbReference type="RefSeq" id="WP_012820210.1">
    <property type="nucleotide sequence ID" value="NC_013410.1"/>
</dbReference>
<feature type="signal peptide" evidence="2">
    <location>
        <begin position="1"/>
        <end position="17"/>
    </location>
</feature>
<name>C9RKQ2_FIBSS</name>
<dbReference type="Proteomes" id="UP000001497">
    <property type="component" value="Chromosome"/>
</dbReference>
<dbReference type="Proteomes" id="UP000000517">
    <property type="component" value="Chromosome"/>
</dbReference>
<dbReference type="STRING" id="59374.FSU_0783"/>
<dbReference type="eggNOG" id="COG2062">
    <property type="taxonomic scope" value="Bacteria"/>
</dbReference>
<dbReference type="OrthoDB" id="5903640at2"/>
<dbReference type="KEGG" id="fsc:FSU_0783"/>
<dbReference type="EMBL" id="CP002158">
    <property type="protein sequence ID" value="ADL25799.1"/>
    <property type="molecule type" value="Genomic_DNA"/>
</dbReference>
<dbReference type="AlphaFoldDB" id="C9RKQ2"/>
<proteinExistence type="predicted"/>
<dbReference type="HOGENOM" id="CLU_401029_0_0_0"/>
<dbReference type="PROSITE" id="PS51257">
    <property type="entry name" value="PROKAR_LIPOPROTEIN"/>
    <property type="match status" value="1"/>
</dbReference>
<sequence>MFIKPLNRSLWACSSLAASLLMSACSSENSVSIVPSSTGSNLETPPQPGDNTEPGYDEVVLSGTISGVSQKGPFINGSTVKLYELDEKMHQTGVHYSTTIDNNKGKYHIDSVVITKPYAWMVANGFFLNEFTGKKSSKEITLNGLVKVEKGKDININVLSHLAFNRINYLVQQGSSIEDAQKQAEAEVLKAFDFDAEETSFKNMDIFANGEGDAKLLAVSLLLLNRKPENEYDDENDVAQAIDLMAQISYDLETDGKWDDTNLKQEIKEDLVYFTYRYDSNGDNIISKARRQMQSMTTKSIPNFEKYIKKFLSPDTIWGSCTNENEIQRNRYSDRYICQNSKWTSYNPLIEEECNAENEGKVKSVWVSSSGNPRFRYIGHTEYYRCEKGSWESRGIWVTCDTAGVAIGDTCSKDQCLAGIGCTISSYAYEGNGNWKLLGSTPALYNVTPGCQKEKTFVGDTCSVMQSEGMEYYVLNKDSTWEKCNIDPNLGACPLEANHYYSQLFNDYNGKYYYCHGGEWTEVKLVPHQYTDPRKKGLTDEEYDILDLPKDASVGDRASGLLEICYNHPDIAEYFYDSLFCMPRYYYRYRENGTWTLETEEDRSADNRFNLPECTIDKEGMVQKKLPEPADEAGVYVEPGVVVKCVIEKMCNGGYQLTKDEPCPQGDKGRIFPAYRHVEYIFGRTE</sequence>
<evidence type="ECO:0000256" key="2">
    <source>
        <dbReference type="SAM" id="SignalP"/>
    </source>
</evidence>
<dbReference type="EMBL" id="CP001792">
    <property type="protein sequence ID" value="ACX73980.1"/>
    <property type="molecule type" value="Genomic_DNA"/>
</dbReference>
<accession>C9RKQ2</accession>
<gene>
    <name evidence="3" type="ordered locus">Fisuc_0368</name>
    <name evidence="4" type="ordered locus">FSU_0783</name>
</gene>
<keyword evidence="4" id="KW-0449">Lipoprotein</keyword>
<feature type="chain" id="PRO_5003001344" evidence="2">
    <location>
        <begin position="18"/>
        <end position="686"/>
    </location>
</feature>
<evidence type="ECO:0000313" key="5">
    <source>
        <dbReference type="Proteomes" id="UP000000517"/>
    </source>
</evidence>
<organism evidence="4 5">
    <name type="scientific">Fibrobacter succinogenes (strain ATCC 19169 / S85)</name>
    <dbReference type="NCBI Taxonomy" id="59374"/>
    <lineage>
        <taxon>Bacteria</taxon>
        <taxon>Pseudomonadati</taxon>
        <taxon>Fibrobacterota</taxon>
        <taxon>Fibrobacteria</taxon>
        <taxon>Fibrobacterales</taxon>
        <taxon>Fibrobacteraceae</taxon>
        <taxon>Fibrobacter</taxon>
    </lineage>
</organism>
<reference evidence="4" key="3">
    <citation type="submission" date="2010-08" db="EMBL/GenBank/DDBJ databases">
        <authorList>
            <person name="Durkin A.S."/>
            <person name="Nelson K.E."/>
            <person name="Morrison M."/>
            <person name="Forsberg C.W."/>
            <person name="Wilson D.B."/>
            <person name="Russell J.B."/>
            <person name="Cann I.K.O."/>
            <person name="Mackie R.I."/>
            <person name="White B.A."/>
        </authorList>
    </citation>
    <scope>NUCLEOTIDE SEQUENCE</scope>
    <source>
        <strain evidence="4">S85</strain>
    </source>
</reference>
<reference evidence="5" key="2">
    <citation type="submission" date="2010-08" db="EMBL/GenBank/DDBJ databases">
        <title>Complete sequence of Fibrobacter succinogenes subsp. succinogenes S85.</title>
        <authorList>
            <person name="Durkin A.S."/>
            <person name="Nelson K.E."/>
            <person name="Morrison M."/>
            <person name="Forsberg C.W."/>
            <person name="Wilson D.B."/>
            <person name="Russell J.B."/>
            <person name="Cann I.K.O."/>
            <person name="Mackie R.I."/>
            <person name="White B.A."/>
        </authorList>
    </citation>
    <scope>NUCLEOTIDE SEQUENCE [LARGE SCALE GENOMIC DNA]</scope>
    <source>
        <strain evidence="5">ATCC 19169 / S85</strain>
    </source>
</reference>
<protein>
    <submittedName>
        <fullName evidence="4">Putative lipoprotein</fullName>
    </submittedName>
</protein>
<keyword evidence="6" id="KW-1185">Reference proteome</keyword>
<evidence type="ECO:0000256" key="1">
    <source>
        <dbReference type="SAM" id="MobiDB-lite"/>
    </source>
</evidence>
<feature type="region of interest" description="Disordered" evidence="1">
    <location>
        <begin position="34"/>
        <end position="55"/>
    </location>
</feature>
<evidence type="ECO:0000313" key="4">
    <source>
        <dbReference type="EMBL" id="ADL25799.1"/>
    </source>
</evidence>
<evidence type="ECO:0000313" key="6">
    <source>
        <dbReference type="Proteomes" id="UP000001497"/>
    </source>
</evidence>
<dbReference type="KEGG" id="fsu:Fisuc_0368"/>
<evidence type="ECO:0000313" key="3">
    <source>
        <dbReference type="EMBL" id="ACX73980.1"/>
    </source>
</evidence>